<reference evidence="2 3" key="1">
    <citation type="submission" date="2020-08" db="EMBL/GenBank/DDBJ databases">
        <title>Genomic Encyclopedia of Type Strains, Phase IV (KMG-IV): sequencing the most valuable type-strain genomes for metagenomic binning, comparative biology and taxonomic classification.</title>
        <authorList>
            <person name="Goeker M."/>
        </authorList>
    </citation>
    <scope>NUCLEOTIDE SEQUENCE [LARGE SCALE GENOMIC DNA]</scope>
    <source>
        <strain evidence="2 3">DSM 12251</strain>
    </source>
</reference>
<dbReference type="EMBL" id="JACHIF010000006">
    <property type="protein sequence ID" value="MBB5038799.1"/>
    <property type="molecule type" value="Genomic_DNA"/>
</dbReference>
<dbReference type="RefSeq" id="WP_184209938.1">
    <property type="nucleotide sequence ID" value="NZ_JACHIF010000006.1"/>
</dbReference>
<evidence type="ECO:0000313" key="3">
    <source>
        <dbReference type="Proteomes" id="UP000534294"/>
    </source>
</evidence>
<gene>
    <name evidence="2" type="ORF">HNQ64_003064</name>
</gene>
<accession>A0A7W7YME8</accession>
<name>A0A7W7YME8_9BACT</name>
<evidence type="ECO:0000256" key="1">
    <source>
        <dbReference type="SAM" id="MobiDB-lite"/>
    </source>
</evidence>
<dbReference type="AlphaFoldDB" id="A0A7W7YME8"/>
<protein>
    <submittedName>
        <fullName evidence="2">Uncharacterized protein</fullName>
    </submittedName>
</protein>
<organism evidence="2 3">
    <name type="scientific">Prosthecobacter dejongeii</name>
    <dbReference type="NCBI Taxonomy" id="48465"/>
    <lineage>
        <taxon>Bacteria</taxon>
        <taxon>Pseudomonadati</taxon>
        <taxon>Verrucomicrobiota</taxon>
        <taxon>Verrucomicrobiia</taxon>
        <taxon>Verrucomicrobiales</taxon>
        <taxon>Verrucomicrobiaceae</taxon>
        <taxon>Prosthecobacter</taxon>
    </lineage>
</organism>
<evidence type="ECO:0000313" key="2">
    <source>
        <dbReference type="EMBL" id="MBB5038799.1"/>
    </source>
</evidence>
<keyword evidence="3" id="KW-1185">Reference proteome</keyword>
<sequence>MLKTTPTRWRGQLPLVAAPARAWGLRSSMTPDHPHPLARAATPRSCARLGVGVWKLDTQDHPHPLARAATPRNCARQGVGLRSSMTPDHPPPAGAGSYTP</sequence>
<dbReference type="Proteomes" id="UP000534294">
    <property type="component" value="Unassembled WGS sequence"/>
</dbReference>
<proteinExistence type="predicted"/>
<feature type="region of interest" description="Disordered" evidence="1">
    <location>
        <begin position="77"/>
        <end position="100"/>
    </location>
</feature>
<comment type="caution">
    <text evidence="2">The sequence shown here is derived from an EMBL/GenBank/DDBJ whole genome shotgun (WGS) entry which is preliminary data.</text>
</comment>